<dbReference type="PANTHER" id="PTHR47723">
    <property type="entry name" value="OS05G0353850 PROTEIN"/>
    <property type="match status" value="1"/>
</dbReference>
<dbReference type="Gene3D" id="3.30.420.10">
    <property type="entry name" value="Ribonuclease H-like superfamily/Ribonuclease H"/>
    <property type="match status" value="1"/>
</dbReference>
<gene>
    <name evidence="2" type="ORF">KK1_041713</name>
</gene>
<dbReference type="GO" id="GO:0003676">
    <property type="term" value="F:nucleic acid binding"/>
    <property type="evidence" value="ECO:0007669"/>
    <property type="project" value="InterPro"/>
</dbReference>
<dbReference type="InterPro" id="IPR044730">
    <property type="entry name" value="RNase_H-like_dom_plant"/>
</dbReference>
<dbReference type="Gramene" id="C.cajan_33877.t">
    <property type="protein sequence ID" value="C.cajan_33877.t.cds1"/>
    <property type="gene ID" value="C.cajan_33877"/>
</dbReference>
<dbReference type="InterPro" id="IPR036397">
    <property type="entry name" value="RNaseH_sf"/>
</dbReference>
<dbReference type="EMBL" id="KQ484137">
    <property type="protein sequence ID" value="KYP37133.1"/>
    <property type="molecule type" value="Genomic_DNA"/>
</dbReference>
<dbReference type="InterPro" id="IPR012337">
    <property type="entry name" value="RNaseH-like_sf"/>
</dbReference>
<dbReference type="OMA" id="AHANTSW"/>
<dbReference type="InterPro" id="IPR053151">
    <property type="entry name" value="RNase_H-like"/>
</dbReference>
<dbReference type="Proteomes" id="UP000075243">
    <property type="component" value="Unassembled WGS sequence"/>
</dbReference>
<organism evidence="2 3">
    <name type="scientific">Cajanus cajan</name>
    <name type="common">Pigeon pea</name>
    <name type="synonym">Cajanus indicus</name>
    <dbReference type="NCBI Taxonomy" id="3821"/>
    <lineage>
        <taxon>Eukaryota</taxon>
        <taxon>Viridiplantae</taxon>
        <taxon>Streptophyta</taxon>
        <taxon>Embryophyta</taxon>
        <taxon>Tracheophyta</taxon>
        <taxon>Spermatophyta</taxon>
        <taxon>Magnoliopsida</taxon>
        <taxon>eudicotyledons</taxon>
        <taxon>Gunneridae</taxon>
        <taxon>Pentapetalae</taxon>
        <taxon>rosids</taxon>
        <taxon>fabids</taxon>
        <taxon>Fabales</taxon>
        <taxon>Fabaceae</taxon>
        <taxon>Papilionoideae</taxon>
        <taxon>50 kb inversion clade</taxon>
        <taxon>NPAAA clade</taxon>
        <taxon>indigoferoid/millettioid clade</taxon>
        <taxon>Phaseoleae</taxon>
        <taxon>Cajanus</taxon>
    </lineage>
</organism>
<dbReference type="CDD" id="cd06222">
    <property type="entry name" value="RNase_H_like"/>
    <property type="match status" value="1"/>
</dbReference>
<accession>A0A151R3N4</accession>
<keyword evidence="3" id="KW-1185">Reference proteome</keyword>
<dbReference type="SUPFAM" id="SSF53098">
    <property type="entry name" value="Ribonuclease H-like"/>
    <property type="match status" value="1"/>
</dbReference>
<dbReference type="PROSITE" id="PS50879">
    <property type="entry name" value="RNASE_H_1"/>
    <property type="match status" value="1"/>
</dbReference>
<dbReference type="PANTHER" id="PTHR47723:SF19">
    <property type="entry name" value="POLYNUCLEOTIDYL TRANSFERASE, RIBONUCLEASE H-LIKE SUPERFAMILY PROTEIN"/>
    <property type="match status" value="1"/>
</dbReference>
<evidence type="ECO:0000259" key="1">
    <source>
        <dbReference type="PROSITE" id="PS50879"/>
    </source>
</evidence>
<dbReference type="AlphaFoldDB" id="A0A151R3N4"/>
<dbReference type="GO" id="GO:0004523">
    <property type="term" value="F:RNA-DNA hybrid ribonuclease activity"/>
    <property type="evidence" value="ECO:0007669"/>
    <property type="project" value="InterPro"/>
</dbReference>
<protein>
    <submittedName>
        <fullName evidence="2">Ribonuclease H protein At1g65750 family</fullName>
    </submittedName>
</protein>
<feature type="domain" description="RNase H type-1" evidence="1">
    <location>
        <begin position="28"/>
        <end position="143"/>
    </location>
</feature>
<evidence type="ECO:0000313" key="3">
    <source>
        <dbReference type="Proteomes" id="UP000075243"/>
    </source>
</evidence>
<sequence>MSSLFRTLWGPQERVARQEHHVTCLQASQGQVTVHVDGSALGSPGPAGYGGLCRDNFGRWLMGFYGDAGVGDNLKAELLAILHGMKLAWRANFRNILCVSDSLLAVNLVLGPLDVLHKYAPIIAHIKELLQQSWSVCVCHSLR</sequence>
<reference evidence="2" key="1">
    <citation type="journal article" date="2012" name="Nat. Biotechnol.">
        <title>Draft genome sequence of pigeonpea (Cajanus cajan), an orphan legume crop of resource-poor farmers.</title>
        <authorList>
            <person name="Varshney R.K."/>
            <person name="Chen W."/>
            <person name="Li Y."/>
            <person name="Bharti A.K."/>
            <person name="Saxena R.K."/>
            <person name="Schlueter J.A."/>
            <person name="Donoghue M.T."/>
            <person name="Azam S."/>
            <person name="Fan G."/>
            <person name="Whaley A.M."/>
            <person name="Farmer A.D."/>
            <person name="Sheridan J."/>
            <person name="Iwata A."/>
            <person name="Tuteja R."/>
            <person name="Penmetsa R.V."/>
            <person name="Wu W."/>
            <person name="Upadhyaya H.D."/>
            <person name="Yang S.P."/>
            <person name="Shah T."/>
            <person name="Saxena K.B."/>
            <person name="Michael T."/>
            <person name="McCombie W.R."/>
            <person name="Yang B."/>
            <person name="Zhang G."/>
            <person name="Yang H."/>
            <person name="Wang J."/>
            <person name="Spillane C."/>
            <person name="Cook D.R."/>
            <person name="May G.D."/>
            <person name="Xu X."/>
            <person name="Jackson S.A."/>
        </authorList>
    </citation>
    <scope>NUCLEOTIDE SEQUENCE [LARGE SCALE GENOMIC DNA]</scope>
</reference>
<name>A0A151R3N4_CAJCA</name>
<dbReference type="Pfam" id="PF13456">
    <property type="entry name" value="RVT_3"/>
    <property type="match status" value="1"/>
</dbReference>
<dbReference type="InterPro" id="IPR002156">
    <property type="entry name" value="RNaseH_domain"/>
</dbReference>
<proteinExistence type="predicted"/>
<evidence type="ECO:0000313" key="2">
    <source>
        <dbReference type="EMBL" id="KYP37133.1"/>
    </source>
</evidence>